<dbReference type="GO" id="GO:0071111">
    <property type="term" value="F:cyclic-guanylate-specific phosphodiesterase activity"/>
    <property type="evidence" value="ECO:0007669"/>
    <property type="project" value="InterPro"/>
</dbReference>
<dbReference type="Gene3D" id="3.30.70.270">
    <property type="match status" value="1"/>
</dbReference>
<dbReference type="PANTHER" id="PTHR33121">
    <property type="entry name" value="CYCLIC DI-GMP PHOSPHODIESTERASE PDEF"/>
    <property type="match status" value="1"/>
</dbReference>
<evidence type="ECO:0000256" key="1">
    <source>
        <dbReference type="SAM" id="Phobius"/>
    </source>
</evidence>
<dbReference type="InterPro" id="IPR000160">
    <property type="entry name" value="GGDEF_dom"/>
</dbReference>
<name>A0A7X2NHD5_9FIRM</name>
<feature type="transmembrane region" description="Helical" evidence="1">
    <location>
        <begin position="200"/>
        <end position="219"/>
    </location>
</feature>
<dbReference type="EMBL" id="VUMO01000014">
    <property type="protein sequence ID" value="MSS20508.1"/>
    <property type="molecule type" value="Genomic_DNA"/>
</dbReference>
<reference evidence="4 5" key="1">
    <citation type="submission" date="2019-08" db="EMBL/GenBank/DDBJ databases">
        <title>In-depth cultivation of the pig gut microbiome towards novel bacterial diversity and tailored functional studies.</title>
        <authorList>
            <person name="Wylensek D."/>
            <person name="Hitch T.C.A."/>
            <person name="Clavel T."/>
        </authorList>
    </citation>
    <scope>NUCLEOTIDE SEQUENCE [LARGE SCALE GENOMIC DNA]</scope>
    <source>
        <strain evidence="4 5">RF-744-FAT-4</strain>
    </source>
</reference>
<feature type="transmembrane region" description="Helical" evidence="1">
    <location>
        <begin position="72"/>
        <end position="97"/>
    </location>
</feature>
<sequence>MLGQWLAAYWSRNYTDVVQGVVFAWVTLRLVFQRADTKTKVQKFILSFLVSYNTAQMLSGLLYFGIVSHVHAAGTLLDFLIATGCLLLPVFFLMGLYREIVGVQGPAPAFIYTLFFNANCLAMLIAMTTLQRLLITVGLSLALVFCFRKEIRYILFEKSVLRMDRRFHGTAMAFMMLIGAEAELPRIVLNGGADTVGNQLAYAVAITGGLLVILFLIFMKFNFFAIMKYENYIRAHDDDTVTGAKSLSYLLEHGGVMIRQVRANGPALAVFYSDIANFRDVNILHGYDAGTVILHQTAELLTQTFPDGIVARISGTHFVGIVPVHQAEEKFAQVAEKVEALSLDETLMFRVGLCPVKDWDQPAGDTTHYSQLTTLIDLAAVATRHLNGTRKAVQFYDDAMRQNEAIRLHVLAHVDKAVEDGWLQVYYQPLVDIKRKAVASYEALSRWSDPQYGFLTPDQFVEPLERVRMIYKIDLNVLRRYGQLVRDWQAAGRTVLPISFNISRTDLEAGIDLFGEIEAIIREEQIPKKLVHVEITETALNGDSAVMQRAVRRFHDMGLEVWMDDFGSGYSSLNVLKDYQFDVIKIDMVFMGKFDERSKTIVRDVCRMAADLGIRTVAEGVETAEHYAFLKEVGCTYAQGYLFSKPVPPDQIPEEGFQF</sequence>
<keyword evidence="5" id="KW-1185">Reference proteome</keyword>
<dbReference type="CDD" id="cd01948">
    <property type="entry name" value="EAL"/>
    <property type="match status" value="1"/>
</dbReference>
<evidence type="ECO:0000313" key="4">
    <source>
        <dbReference type="EMBL" id="MSS20508.1"/>
    </source>
</evidence>
<dbReference type="RefSeq" id="WP_154576874.1">
    <property type="nucleotide sequence ID" value="NZ_VUMO01000014.1"/>
</dbReference>
<proteinExistence type="predicted"/>
<dbReference type="PANTHER" id="PTHR33121:SF70">
    <property type="entry name" value="SIGNALING PROTEIN YKOW"/>
    <property type="match status" value="1"/>
</dbReference>
<keyword evidence="1" id="KW-1133">Transmembrane helix</keyword>
<dbReference type="Pfam" id="PF00563">
    <property type="entry name" value="EAL"/>
    <property type="match status" value="1"/>
</dbReference>
<dbReference type="PROSITE" id="PS50887">
    <property type="entry name" value="GGDEF"/>
    <property type="match status" value="1"/>
</dbReference>
<dbReference type="PROSITE" id="PS50883">
    <property type="entry name" value="EAL"/>
    <property type="match status" value="1"/>
</dbReference>
<dbReference type="InterPro" id="IPR043128">
    <property type="entry name" value="Rev_trsase/Diguanyl_cyclase"/>
</dbReference>
<evidence type="ECO:0000313" key="5">
    <source>
        <dbReference type="Proteomes" id="UP000461754"/>
    </source>
</evidence>
<keyword evidence="1" id="KW-0812">Transmembrane</keyword>
<evidence type="ECO:0000259" key="3">
    <source>
        <dbReference type="PROSITE" id="PS50887"/>
    </source>
</evidence>
<feature type="transmembrane region" description="Helical" evidence="1">
    <location>
        <begin position="169"/>
        <end position="188"/>
    </location>
</feature>
<protein>
    <submittedName>
        <fullName evidence="4">EAL domain-containing protein</fullName>
    </submittedName>
</protein>
<dbReference type="InterPro" id="IPR035919">
    <property type="entry name" value="EAL_sf"/>
</dbReference>
<evidence type="ECO:0000259" key="2">
    <source>
        <dbReference type="PROSITE" id="PS50883"/>
    </source>
</evidence>
<feature type="transmembrane region" description="Helical" evidence="1">
    <location>
        <begin position="109"/>
        <end position="127"/>
    </location>
</feature>
<dbReference type="InterPro" id="IPR029787">
    <property type="entry name" value="Nucleotide_cyclase"/>
</dbReference>
<dbReference type="SMART" id="SM00052">
    <property type="entry name" value="EAL"/>
    <property type="match status" value="1"/>
</dbReference>
<dbReference type="InterPro" id="IPR001633">
    <property type="entry name" value="EAL_dom"/>
</dbReference>
<accession>A0A7X2NHD5</accession>
<feature type="transmembrane region" description="Helical" evidence="1">
    <location>
        <begin position="44"/>
        <end position="66"/>
    </location>
</feature>
<dbReference type="SUPFAM" id="SSF55073">
    <property type="entry name" value="Nucleotide cyclase"/>
    <property type="match status" value="1"/>
</dbReference>
<feature type="domain" description="EAL" evidence="2">
    <location>
        <begin position="407"/>
        <end position="659"/>
    </location>
</feature>
<feature type="transmembrane region" description="Helical" evidence="1">
    <location>
        <begin position="133"/>
        <end position="148"/>
    </location>
</feature>
<organism evidence="4 5">
    <name type="scientific">Pseudoramibacter porci</name>
    <dbReference type="NCBI Taxonomy" id="2606631"/>
    <lineage>
        <taxon>Bacteria</taxon>
        <taxon>Bacillati</taxon>
        <taxon>Bacillota</taxon>
        <taxon>Clostridia</taxon>
        <taxon>Eubacteriales</taxon>
        <taxon>Eubacteriaceae</taxon>
        <taxon>Pseudoramibacter</taxon>
    </lineage>
</organism>
<feature type="domain" description="GGDEF" evidence="3">
    <location>
        <begin position="266"/>
        <end position="398"/>
    </location>
</feature>
<dbReference type="AlphaFoldDB" id="A0A7X2NHD5"/>
<feature type="transmembrane region" description="Helical" evidence="1">
    <location>
        <begin position="14"/>
        <end position="32"/>
    </location>
</feature>
<gene>
    <name evidence="4" type="ORF">FYJ52_08875</name>
</gene>
<dbReference type="Pfam" id="PF00990">
    <property type="entry name" value="GGDEF"/>
    <property type="match status" value="1"/>
</dbReference>
<comment type="caution">
    <text evidence="4">The sequence shown here is derived from an EMBL/GenBank/DDBJ whole genome shotgun (WGS) entry which is preliminary data.</text>
</comment>
<dbReference type="SMART" id="SM00267">
    <property type="entry name" value="GGDEF"/>
    <property type="match status" value="1"/>
</dbReference>
<keyword evidence="1" id="KW-0472">Membrane</keyword>
<dbReference type="InterPro" id="IPR050706">
    <property type="entry name" value="Cyclic-di-GMP_PDE-like"/>
</dbReference>
<dbReference type="Proteomes" id="UP000461754">
    <property type="component" value="Unassembled WGS sequence"/>
</dbReference>
<dbReference type="Gene3D" id="3.20.20.450">
    <property type="entry name" value="EAL domain"/>
    <property type="match status" value="1"/>
</dbReference>
<dbReference type="SUPFAM" id="SSF141868">
    <property type="entry name" value="EAL domain-like"/>
    <property type="match status" value="1"/>
</dbReference>